<gene>
    <name evidence="1" type="ORF">OE88DRAFT_1640031</name>
</gene>
<evidence type="ECO:0000313" key="2">
    <source>
        <dbReference type="Proteomes" id="UP000305948"/>
    </source>
</evidence>
<evidence type="ECO:0000313" key="1">
    <source>
        <dbReference type="EMBL" id="TFK45357.1"/>
    </source>
</evidence>
<dbReference type="EMBL" id="ML213546">
    <property type="protein sequence ID" value="TFK45357.1"/>
    <property type="molecule type" value="Genomic_DNA"/>
</dbReference>
<keyword evidence="2" id="KW-1185">Reference proteome</keyword>
<organism evidence="1 2">
    <name type="scientific">Heliocybe sulcata</name>
    <dbReference type="NCBI Taxonomy" id="5364"/>
    <lineage>
        <taxon>Eukaryota</taxon>
        <taxon>Fungi</taxon>
        <taxon>Dikarya</taxon>
        <taxon>Basidiomycota</taxon>
        <taxon>Agaricomycotina</taxon>
        <taxon>Agaricomycetes</taxon>
        <taxon>Gloeophyllales</taxon>
        <taxon>Gloeophyllaceae</taxon>
        <taxon>Heliocybe</taxon>
    </lineage>
</organism>
<proteinExistence type="predicted"/>
<dbReference type="AlphaFoldDB" id="A0A5C3MKD0"/>
<dbReference type="STRING" id="5364.A0A5C3MKD0"/>
<accession>A0A5C3MKD0</accession>
<sequence length="317" mass="36699">MLQLIQTSLARFGFTCWCPDLRDTPYSLYNTACWTIAVHTFKQALVGHTYEVLALNLRYTSDTMLILHMYDHFVHHVQSKRFLKEQKNPGSVSLTEEHTLAKAREKFAKAHNLPQRYVKIFGNAKVTSDDEWDGTLGVHVIKRLPFRSEAANTFIRRLDTYWKDTTIMECGQWRQRNRHWPSEPRDSVCCRLPLDLPIDYFDSAFYNHLLPGLRKKITEERLAFPADPSDILKVPSFPAEALSDMDLLRRYGTIVLARYCIPDDAVEEIELDNEGEEDDLDDDDDDRMGDGLNVVEEEEDIIEQCQAFAHLVNSNLV</sequence>
<dbReference type="OrthoDB" id="3254880at2759"/>
<protein>
    <submittedName>
        <fullName evidence="1">Uncharacterized protein</fullName>
    </submittedName>
</protein>
<dbReference type="Proteomes" id="UP000305948">
    <property type="component" value="Unassembled WGS sequence"/>
</dbReference>
<name>A0A5C3MKD0_9AGAM</name>
<reference evidence="1 2" key="1">
    <citation type="journal article" date="2019" name="Nat. Ecol. Evol.">
        <title>Megaphylogeny resolves global patterns of mushroom evolution.</title>
        <authorList>
            <person name="Varga T."/>
            <person name="Krizsan K."/>
            <person name="Foldi C."/>
            <person name="Dima B."/>
            <person name="Sanchez-Garcia M."/>
            <person name="Sanchez-Ramirez S."/>
            <person name="Szollosi G.J."/>
            <person name="Szarkandi J.G."/>
            <person name="Papp V."/>
            <person name="Albert L."/>
            <person name="Andreopoulos W."/>
            <person name="Angelini C."/>
            <person name="Antonin V."/>
            <person name="Barry K.W."/>
            <person name="Bougher N.L."/>
            <person name="Buchanan P."/>
            <person name="Buyck B."/>
            <person name="Bense V."/>
            <person name="Catcheside P."/>
            <person name="Chovatia M."/>
            <person name="Cooper J."/>
            <person name="Damon W."/>
            <person name="Desjardin D."/>
            <person name="Finy P."/>
            <person name="Geml J."/>
            <person name="Haridas S."/>
            <person name="Hughes K."/>
            <person name="Justo A."/>
            <person name="Karasinski D."/>
            <person name="Kautmanova I."/>
            <person name="Kiss B."/>
            <person name="Kocsube S."/>
            <person name="Kotiranta H."/>
            <person name="LaButti K.M."/>
            <person name="Lechner B.E."/>
            <person name="Liimatainen K."/>
            <person name="Lipzen A."/>
            <person name="Lukacs Z."/>
            <person name="Mihaltcheva S."/>
            <person name="Morgado L.N."/>
            <person name="Niskanen T."/>
            <person name="Noordeloos M.E."/>
            <person name="Ohm R.A."/>
            <person name="Ortiz-Santana B."/>
            <person name="Ovrebo C."/>
            <person name="Racz N."/>
            <person name="Riley R."/>
            <person name="Savchenko A."/>
            <person name="Shiryaev A."/>
            <person name="Soop K."/>
            <person name="Spirin V."/>
            <person name="Szebenyi C."/>
            <person name="Tomsovsky M."/>
            <person name="Tulloss R.E."/>
            <person name="Uehling J."/>
            <person name="Grigoriev I.V."/>
            <person name="Vagvolgyi C."/>
            <person name="Papp T."/>
            <person name="Martin F.M."/>
            <person name="Miettinen O."/>
            <person name="Hibbett D.S."/>
            <person name="Nagy L.G."/>
        </authorList>
    </citation>
    <scope>NUCLEOTIDE SEQUENCE [LARGE SCALE GENOMIC DNA]</scope>
    <source>
        <strain evidence="1 2">OMC1185</strain>
    </source>
</reference>